<dbReference type="AlphaFoldDB" id="A0A9X2W5K4"/>
<dbReference type="Pfam" id="PF05866">
    <property type="entry name" value="RusA"/>
    <property type="match status" value="1"/>
</dbReference>
<organism evidence="1 2">
    <name type="scientific">Dryocola boscaweniae</name>
    <dbReference type="NCBI Taxonomy" id="2925397"/>
    <lineage>
        <taxon>Bacteria</taxon>
        <taxon>Pseudomonadati</taxon>
        <taxon>Pseudomonadota</taxon>
        <taxon>Gammaproteobacteria</taxon>
        <taxon>Enterobacterales</taxon>
        <taxon>Enterobacteriaceae</taxon>
        <taxon>Dryocola</taxon>
    </lineage>
</organism>
<dbReference type="GO" id="GO:0000287">
    <property type="term" value="F:magnesium ion binding"/>
    <property type="evidence" value="ECO:0007669"/>
    <property type="project" value="InterPro"/>
</dbReference>
<keyword evidence="2" id="KW-1185">Reference proteome</keyword>
<dbReference type="GO" id="GO:0006310">
    <property type="term" value="P:DNA recombination"/>
    <property type="evidence" value="ECO:0007669"/>
    <property type="project" value="InterPro"/>
</dbReference>
<evidence type="ECO:0000313" key="2">
    <source>
        <dbReference type="Proteomes" id="UP001150641"/>
    </source>
</evidence>
<sequence>MKIYDITPIGKPRMTQRDRWHKRPATTAYWAYKDQVRLLGVTLPESGYHITFVIPMPKSWSKKKRQQFDGQPHQAKPDKDNLEKALLDAVFDEDSHVWDGRVTKVWGEIGQIIIRECAKCELY</sequence>
<gene>
    <name evidence="1" type="ORF">MUA00_05195</name>
</gene>
<dbReference type="SUPFAM" id="SSF103084">
    <property type="entry name" value="Holliday junction resolvase RusA"/>
    <property type="match status" value="1"/>
</dbReference>
<accession>A0A9X2W5K4</accession>
<protein>
    <submittedName>
        <fullName evidence="1">RusA family crossover junction endodeoxyribonuclease</fullName>
    </submittedName>
</protein>
<name>A0A9X2W5K4_9ENTR</name>
<dbReference type="InterPro" id="IPR008822">
    <property type="entry name" value="Endonuclease_RusA-like"/>
</dbReference>
<reference evidence="1" key="1">
    <citation type="submission" date="2022-03" db="EMBL/GenBank/DDBJ databases">
        <title>Proposal of a novel genus Dryocolo and two novel species.</title>
        <authorList>
            <person name="Maddock D.W."/>
            <person name="Brady C.L."/>
            <person name="Denman S."/>
            <person name="Arnold D."/>
        </authorList>
    </citation>
    <scope>NUCLEOTIDE SEQUENCE</scope>
    <source>
        <strain evidence="1">H6W4</strain>
    </source>
</reference>
<dbReference type="InterPro" id="IPR036614">
    <property type="entry name" value="RusA-like_sf"/>
</dbReference>
<comment type="caution">
    <text evidence="1">The sequence shown here is derived from an EMBL/GenBank/DDBJ whole genome shotgun (WGS) entry which is preliminary data.</text>
</comment>
<dbReference type="EMBL" id="JALHAP010000072">
    <property type="protein sequence ID" value="MCT4701200.1"/>
    <property type="molecule type" value="Genomic_DNA"/>
</dbReference>
<dbReference type="GO" id="GO:0006281">
    <property type="term" value="P:DNA repair"/>
    <property type="evidence" value="ECO:0007669"/>
    <property type="project" value="InterPro"/>
</dbReference>
<evidence type="ECO:0000313" key="1">
    <source>
        <dbReference type="EMBL" id="MCT4701200.1"/>
    </source>
</evidence>
<dbReference type="RefSeq" id="WP_271121980.1">
    <property type="nucleotide sequence ID" value="NZ_JALHAN010000059.1"/>
</dbReference>
<proteinExistence type="predicted"/>
<dbReference type="Proteomes" id="UP001150641">
    <property type="component" value="Unassembled WGS sequence"/>
</dbReference>